<keyword evidence="2" id="KW-1185">Reference proteome</keyword>
<gene>
    <name evidence="1" type="ORF">SAMN05421770_10174</name>
</gene>
<name>A0A239CSC2_9BACT</name>
<accession>A0A239CSC2</accession>
<evidence type="ECO:0000313" key="2">
    <source>
        <dbReference type="Proteomes" id="UP000198356"/>
    </source>
</evidence>
<sequence length="79" mass="8950">MEEQQTQQERQNESATTKAAVVVDRATEAEKKRKVQALVLQRERILSERTASPHRRSALANALATIEEDLAQLGWTLHL</sequence>
<dbReference type="RefSeq" id="WP_245817728.1">
    <property type="nucleotide sequence ID" value="NZ_FZOU01000001.1"/>
</dbReference>
<evidence type="ECO:0000313" key="1">
    <source>
        <dbReference type="EMBL" id="SNS22772.1"/>
    </source>
</evidence>
<reference evidence="1 2" key="1">
    <citation type="submission" date="2017-06" db="EMBL/GenBank/DDBJ databases">
        <authorList>
            <person name="Kim H.J."/>
            <person name="Triplett B.A."/>
        </authorList>
    </citation>
    <scope>NUCLEOTIDE SEQUENCE [LARGE SCALE GENOMIC DNA]</scope>
    <source>
        <strain evidence="1 2">DSM 18704</strain>
    </source>
</reference>
<proteinExistence type="predicted"/>
<organism evidence="1 2">
    <name type="scientific">Granulicella rosea</name>
    <dbReference type="NCBI Taxonomy" id="474952"/>
    <lineage>
        <taxon>Bacteria</taxon>
        <taxon>Pseudomonadati</taxon>
        <taxon>Acidobacteriota</taxon>
        <taxon>Terriglobia</taxon>
        <taxon>Terriglobales</taxon>
        <taxon>Acidobacteriaceae</taxon>
        <taxon>Granulicella</taxon>
    </lineage>
</organism>
<dbReference type="AlphaFoldDB" id="A0A239CSC2"/>
<dbReference type="Proteomes" id="UP000198356">
    <property type="component" value="Unassembled WGS sequence"/>
</dbReference>
<protein>
    <submittedName>
        <fullName evidence="1">Uncharacterized protein</fullName>
    </submittedName>
</protein>
<dbReference type="EMBL" id="FZOU01000001">
    <property type="protein sequence ID" value="SNS22772.1"/>
    <property type="molecule type" value="Genomic_DNA"/>
</dbReference>